<dbReference type="EMBL" id="NJGU01000007">
    <property type="protein sequence ID" value="OWY28332.1"/>
    <property type="molecule type" value="Genomic_DNA"/>
</dbReference>
<sequence>MKGRYLATAAAAMVLSACASSSGVTQLDRDTYMLTASSRWRGNDGVAIQGLQQADAYCKNLGRRMRVVGSERSDGLPVVLPPKALLTFKCDPAG</sequence>
<dbReference type="Proteomes" id="UP000197596">
    <property type="component" value="Unassembled WGS sequence"/>
</dbReference>
<reference evidence="2 3" key="1">
    <citation type="submission" date="2017-06" db="EMBL/GenBank/DDBJ databases">
        <title>Herbaspirillum phytohormonus sp. nov., isolated from the root nodule of Robinia pseudoacacia in lead-zinc mine.</title>
        <authorList>
            <person name="Fan M."/>
            <person name="Lin Y."/>
        </authorList>
    </citation>
    <scope>NUCLEOTIDE SEQUENCE [LARGE SCALE GENOMIC DNA]</scope>
    <source>
        <strain evidence="2 3">HZ10</strain>
    </source>
</reference>
<evidence type="ECO:0000256" key="1">
    <source>
        <dbReference type="SAM" id="SignalP"/>
    </source>
</evidence>
<gene>
    <name evidence="2" type="ORF">CEJ42_13885</name>
</gene>
<evidence type="ECO:0008006" key="4">
    <source>
        <dbReference type="Google" id="ProtNLM"/>
    </source>
</evidence>
<comment type="caution">
    <text evidence="2">The sequence shown here is derived from an EMBL/GenBank/DDBJ whole genome shotgun (WGS) entry which is preliminary data.</text>
</comment>
<name>A0A246WPM2_9BURK</name>
<evidence type="ECO:0000313" key="2">
    <source>
        <dbReference type="EMBL" id="OWY28332.1"/>
    </source>
</evidence>
<feature type="signal peptide" evidence="1">
    <location>
        <begin position="1"/>
        <end position="19"/>
    </location>
</feature>
<evidence type="ECO:0000313" key="3">
    <source>
        <dbReference type="Proteomes" id="UP000197596"/>
    </source>
</evidence>
<feature type="chain" id="PRO_5012670552" description="Lipoprotein" evidence="1">
    <location>
        <begin position="20"/>
        <end position="94"/>
    </location>
</feature>
<dbReference type="PROSITE" id="PS51257">
    <property type="entry name" value="PROKAR_LIPOPROTEIN"/>
    <property type="match status" value="1"/>
</dbReference>
<organism evidence="2 3">
    <name type="scientific">Herbaspirillum robiniae</name>
    <dbReference type="NCBI Taxonomy" id="2014887"/>
    <lineage>
        <taxon>Bacteria</taxon>
        <taxon>Pseudomonadati</taxon>
        <taxon>Pseudomonadota</taxon>
        <taxon>Betaproteobacteria</taxon>
        <taxon>Burkholderiales</taxon>
        <taxon>Oxalobacteraceae</taxon>
        <taxon>Herbaspirillum</taxon>
    </lineage>
</organism>
<keyword evidence="1" id="KW-0732">Signal</keyword>
<proteinExistence type="predicted"/>
<accession>A0A246WPM2</accession>
<protein>
    <recommendedName>
        <fullName evidence="4">Lipoprotein</fullName>
    </recommendedName>
</protein>
<dbReference type="RefSeq" id="WP_088751476.1">
    <property type="nucleotide sequence ID" value="NZ_CP193789.1"/>
</dbReference>
<dbReference type="AlphaFoldDB" id="A0A246WPM2"/>